<feature type="transmembrane region" description="Helical" evidence="10">
    <location>
        <begin position="1293"/>
        <end position="1316"/>
    </location>
</feature>
<evidence type="ECO:0000313" key="12">
    <source>
        <dbReference type="EMBL" id="KAF3086580.1"/>
    </source>
</evidence>
<feature type="region of interest" description="Disordered" evidence="9">
    <location>
        <begin position="1"/>
        <end position="75"/>
    </location>
</feature>
<dbReference type="CDD" id="cd03232">
    <property type="entry name" value="ABCG_PDR_domain2"/>
    <property type="match status" value="1"/>
</dbReference>
<dbReference type="CDD" id="cd03233">
    <property type="entry name" value="ABCG_PDR_domain1"/>
    <property type="match status" value="1"/>
</dbReference>
<sequence length="1522" mass="168635">MASPSAKPAPPNMGSTSTTANSGLSSPTTATNMAEKHFEIGPTSPTSPRSESHTPWSGDQDDKYGVSSEEEEDQDLDRIIRQISRVQSRAGGQDGGPGGLKRVNTVETVSGVGFDDPRLDPENPSFNRRLFIKRFIRSLEEEGLKHSRCGFMFRNLNVSGVGAEIQYQETVLSAIYAGLRGGSGGKEKVILQNFDGLVEEGEMLIVLGRPGSGCSTFLKTICGEDHGLKISEQTEVKYNGLDRKTFLKEFRGEAVYNQEQDQHFPHLTVQQTLEFAAAARTPSARVGGFGRDEHARMMTGIIMSILGLSHTKNTKVGNDFVRGVSGGERKRVSLAEMALAGAPIAAWDNSSRGLDSATALEFVKSLKGAATFFGVTQAVAIYQASQSIYDLFDKVIVLYKGRQIFFGTTGRAKAYFEEMGWECPVRQTTGDFLTSVTNPSERKPRPGFESKVPRTPEEFEAYWIASPERKQLLRDMNDWDAVHNSDETYGDLREARNMAKADHVRPKSPYTLSIAMQIGLCTKRAYQRMWMDLTSTITHALGNMVMALIVGSIFYGAPLSTASFFSKTGLLFFAILLNALGSITEINMLYDQRPIVHKHNSYAFYHPWTEAAAGIVSDIPVKFVAAVAFNIVIYFLGGLSYEASKFFIFFLFSFVTTLAMSAIFRTMAAATKTISQAMAFAGIMVLAIVIYTGYTITPPYQRKWFFWISYINPIRYAYEALLVNEVHGLVYECANLVPPYGTGDNFACAVPGATPGSRVVSGEAWASASFEYSYSHLWRNFGIVVAFLIFFWVTYFAATEWNSKSGGTAEFLVYRRGHAPVSKGDEEGSAKEGEVGDTGDKVVLAEQKDVFTWRDVTLDIMIANEKRRLLDGVSGWVKPGTLTALMGVSGAGKTTLLDCLAQRMKVGVLTGDMLVNGRPLAPSFQRSTGYVQQQDLHLETATVRESLRFSAILRQPESVSIEEKHAHVEDVIKMLGMEDFAEAVVGNPGEGLNVEQRKLLTIGVELAAKPDLLLFLDEPTSGLDSQSSWSIVNFLRKLADSGQAVLSTIHQPSAILFQEFDRLLFLARGGKTVYFGDIGHNSQTLLNYFEGHGARKCGGDENPAEYMLEIINGGGQDWPAVWKTSQEAKNVQTELNRIHETMGHQEPKASGGSREFAMPLGQQIKHVTVRVFQQYWRTPSYIYGKLLLGVASALFIGFSFFLPKSSQAGTQSLIFAVFMVMSIFSTIVQQIMPRFVIQRSLYEVRERPSKAYSWIAFIIAQIVVEIPYQILLGILVWAAWYWPVFGRHNPAEVVVLVLLYLIQFFIFASTFAQMLVAGLPDAATAGTLATLMFSLMLTFNGVIAPPDTLPGFWIFMYRVSPLTYLVGGVTGASMHDRKITCTTEELAIFPPPSGQTCASYLAAYFEAGAPGYLQQDDPNSTDQCSYCPVTVSDQFLAASGIEYSYRWRNFGIVWAYVGFNIFATVVLYYLARVKVWNSPEAKKKSVKVALRRLRDGRRIGKRFFTDKEECPLEKKKTNDRVF</sequence>
<gene>
    <name evidence="12" type="ORF">TWF102_010986</name>
</gene>
<dbReference type="InterPro" id="IPR034001">
    <property type="entry name" value="ABCG_PDR_1"/>
</dbReference>
<feature type="transmembrane region" description="Helical" evidence="10">
    <location>
        <begin position="647"/>
        <end position="665"/>
    </location>
</feature>
<feature type="transmembrane region" description="Helical" evidence="10">
    <location>
        <begin position="1252"/>
        <end position="1281"/>
    </location>
</feature>
<feature type="transmembrane region" description="Helical" evidence="10">
    <location>
        <begin position="1350"/>
        <end position="1369"/>
    </location>
</feature>
<dbReference type="Proteomes" id="UP000475325">
    <property type="component" value="Unassembled WGS sequence"/>
</dbReference>
<feature type="compositionally biased region" description="Polar residues" evidence="9">
    <location>
        <begin position="43"/>
        <end position="57"/>
    </location>
</feature>
<evidence type="ECO:0000256" key="4">
    <source>
        <dbReference type="ARBA" id="ARBA00022692"/>
    </source>
</evidence>
<dbReference type="InterPro" id="IPR003593">
    <property type="entry name" value="AAA+_ATPase"/>
</dbReference>
<feature type="domain" description="ABC transporter" evidence="11">
    <location>
        <begin position="851"/>
        <end position="1094"/>
    </location>
</feature>
<keyword evidence="6" id="KW-0067">ATP-binding</keyword>
<dbReference type="SMART" id="SM00382">
    <property type="entry name" value="AAA"/>
    <property type="match status" value="2"/>
</dbReference>
<feature type="domain" description="ABC transporter" evidence="11">
    <location>
        <begin position="165"/>
        <end position="425"/>
    </location>
</feature>
<dbReference type="InterPro" id="IPR034003">
    <property type="entry name" value="ABCG_PDR_2"/>
</dbReference>
<dbReference type="Gene3D" id="3.40.50.300">
    <property type="entry name" value="P-loop containing nucleotide triphosphate hydrolases"/>
    <property type="match status" value="2"/>
</dbReference>
<dbReference type="InterPro" id="IPR029481">
    <property type="entry name" value="ABC_trans_N"/>
</dbReference>
<feature type="transmembrane region" description="Helical" evidence="10">
    <location>
        <begin position="1453"/>
        <end position="1471"/>
    </location>
</feature>
<dbReference type="GO" id="GO:0005524">
    <property type="term" value="F:ATP binding"/>
    <property type="evidence" value="ECO:0007669"/>
    <property type="project" value="UniProtKB-KW"/>
</dbReference>
<dbReference type="GO" id="GO:0016887">
    <property type="term" value="F:ATP hydrolysis activity"/>
    <property type="evidence" value="ECO:0007669"/>
    <property type="project" value="InterPro"/>
</dbReference>
<feature type="transmembrane region" description="Helical" evidence="10">
    <location>
        <begin position="1182"/>
        <end position="1201"/>
    </location>
</feature>
<proteinExistence type="inferred from homology"/>
<dbReference type="Pfam" id="PF19055">
    <property type="entry name" value="ABC2_membrane_7"/>
    <property type="match status" value="1"/>
</dbReference>
<dbReference type="Pfam" id="PF06422">
    <property type="entry name" value="PDR_CDR"/>
    <property type="match status" value="1"/>
</dbReference>
<evidence type="ECO:0000256" key="2">
    <source>
        <dbReference type="ARBA" id="ARBA00006012"/>
    </source>
</evidence>
<feature type="transmembrane region" description="Helical" evidence="10">
    <location>
        <begin position="1323"/>
        <end position="1344"/>
    </location>
</feature>
<name>A0A7C8J3C1_ORBOL</name>
<dbReference type="Pfam" id="PF14510">
    <property type="entry name" value="ABC_trans_N"/>
    <property type="match status" value="1"/>
</dbReference>
<dbReference type="PROSITE" id="PS00211">
    <property type="entry name" value="ABC_TRANSPORTER_1"/>
    <property type="match status" value="1"/>
</dbReference>
<evidence type="ECO:0000256" key="1">
    <source>
        <dbReference type="ARBA" id="ARBA00004141"/>
    </source>
</evidence>
<dbReference type="Pfam" id="PF01061">
    <property type="entry name" value="ABC2_membrane"/>
    <property type="match status" value="2"/>
</dbReference>
<dbReference type="PROSITE" id="PS50893">
    <property type="entry name" value="ABC_TRANSPORTER_2"/>
    <property type="match status" value="2"/>
</dbReference>
<comment type="caution">
    <text evidence="12">The sequence shown here is derived from an EMBL/GenBank/DDBJ whole genome shotgun (WGS) entry which is preliminary data.</text>
</comment>
<keyword evidence="8 10" id="KW-0472">Membrane</keyword>
<evidence type="ECO:0000259" key="11">
    <source>
        <dbReference type="PROSITE" id="PS50893"/>
    </source>
</evidence>
<dbReference type="FunFam" id="3.40.50.300:FF:000054">
    <property type="entry name" value="ABC multidrug transporter atrF"/>
    <property type="match status" value="1"/>
</dbReference>
<evidence type="ECO:0000256" key="9">
    <source>
        <dbReference type="SAM" id="MobiDB-lite"/>
    </source>
</evidence>
<evidence type="ECO:0000256" key="6">
    <source>
        <dbReference type="ARBA" id="ARBA00022840"/>
    </source>
</evidence>
<protein>
    <recommendedName>
        <fullName evidence="11">ABC transporter domain-containing protein</fullName>
    </recommendedName>
</protein>
<feature type="compositionally biased region" description="Polar residues" evidence="9">
    <location>
        <begin position="13"/>
        <end position="32"/>
    </location>
</feature>
<dbReference type="EMBL" id="WIQW01000082">
    <property type="protein sequence ID" value="KAF3086580.1"/>
    <property type="molecule type" value="Genomic_DNA"/>
</dbReference>
<dbReference type="InterPro" id="IPR003439">
    <property type="entry name" value="ABC_transporter-like_ATP-bd"/>
</dbReference>
<feature type="transmembrane region" description="Helical" evidence="10">
    <location>
        <begin position="569"/>
        <end position="590"/>
    </location>
</feature>
<keyword evidence="7 10" id="KW-1133">Transmembrane helix</keyword>
<dbReference type="Pfam" id="PF00005">
    <property type="entry name" value="ABC_tran"/>
    <property type="match status" value="2"/>
</dbReference>
<feature type="transmembrane region" description="Helical" evidence="10">
    <location>
        <begin position="777"/>
        <end position="798"/>
    </location>
</feature>
<dbReference type="InterPro" id="IPR043926">
    <property type="entry name" value="ABCG_dom"/>
</dbReference>
<feature type="transmembrane region" description="Helical" evidence="10">
    <location>
        <begin position="533"/>
        <end position="557"/>
    </location>
</feature>
<dbReference type="InterPro" id="IPR027417">
    <property type="entry name" value="P-loop_NTPase"/>
</dbReference>
<dbReference type="InterPro" id="IPR017871">
    <property type="entry name" value="ABC_transporter-like_CS"/>
</dbReference>
<dbReference type="InterPro" id="IPR013525">
    <property type="entry name" value="ABC2_TM"/>
</dbReference>
<accession>A0A7C8J3C1</accession>
<evidence type="ECO:0000313" key="13">
    <source>
        <dbReference type="Proteomes" id="UP000475325"/>
    </source>
</evidence>
<dbReference type="SUPFAM" id="SSF52540">
    <property type="entry name" value="P-loop containing nucleoside triphosphate hydrolases"/>
    <property type="match status" value="2"/>
</dbReference>
<organism evidence="12 13">
    <name type="scientific">Orbilia oligospora</name>
    <name type="common">Nematode-trapping fungus</name>
    <name type="synonym">Arthrobotrys oligospora</name>
    <dbReference type="NCBI Taxonomy" id="2813651"/>
    <lineage>
        <taxon>Eukaryota</taxon>
        <taxon>Fungi</taxon>
        <taxon>Dikarya</taxon>
        <taxon>Ascomycota</taxon>
        <taxon>Pezizomycotina</taxon>
        <taxon>Orbiliomycetes</taxon>
        <taxon>Orbiliales</taxon>
        <taxon>Orbiliaceae</taxon>
        <taxon>Orbilia</taxon>
    </lineage>
</organism>
<evidence type="ECO:0000256" key="7">
    <source>
        <dbReference type="ARBA" id="ARBA00022989"/>
    </source>
</evidence>
<comment type="subcellular location">
    <subcellularLocation>
        <location evidence="1">Membrane</location>
        <topology evidence="1">Multi-pass membrane protein</topology>
    </subcellularLocation>
</comment>
<keyword evidence="4 10" id="KW-0812">Transmembrane</keyword>
<keyword evidence="3" id="KW-0813">Transport</keyword>
<evidence type="ECO:0000256" key="10">
    <source>
        <dbReference type="SAM" id="Phobius"/>
    </source>
</evidence>
<feature type="transmembrane region" description="Helical" evidence="10">
    <location>
        <begin position="1213"/>
        <end position="1232"/>
    </location>
</feature>
<keyword evidence="5" id="KW-0547">Nucleotide-binding</keyword>
<evidence type="ECO:0000256" key="3">
    <source>
        <dbReference type="ARBA" id="ARBA00022448"/>
    </source>
</evidence>
<dbReference type="GO" id="GO:0140359">
    <property type="term" value="F:ABC-type transporter activity"/>
    <property type="evidence" value="ECO:0007669"/>
    <property type="project" value="InterPro"/>
</dbReference>
<feature type="transmembrane region" description="Helical" evidence="10">
    <location>
        <begin position="677"/>
        <end position="696"/>
    </location>
</feature>
<dbReference type="GO" id="GO:0016020">
    <property type="term" value="C:membrane"/>
    <property type="evidence" value="ECO:0007669"/>
    <property type="project" value="UniProtKB-SubCell"/>
</dbReference>
<reference evidence="12 13" key="1">
    <citation type="submission" date="2019-06" db="EMBL/GenBank/DDBJ databases">
        <authorList>
            <person name="Palmer J.M."/>
        </authorList>
    </citation>
    <scope>NUCLEOTIDE SEQUENCE [LARGE SCALE GENOMIC DNA]</scope>
    <source>
        <strain evidence="12 13">TWF102</strain>
    </source>
</reference>
<comment type="similarity">
    <text evidence="2">Belongs to the ABC transporter superfamily. ABCG family. PDR (TC 3.A.1.205) subfamily.</text>
</comment>
<evidence type="ECO:0000256" key="5">
    <source>
        <dbReference type="ARBA" id="ARBA00022741"/>
    </source>
</evidence>
<dbReference type="PANTHER" id="PTHR19241">
    <property type="entry name" value="ATP-BINDING CASSETTE TRANSPORTER"/>
    <property type="match status" value="1"/>
</dbReference>
<dbReference type="InterPro" id="IPR010929">
    <property type="entry name" value="PDR_CDR_ABC"/>
</dbReference>
<evidence type="ECO:0000256" key="8">
    <source>
        <dbReference type="ARBA" id="ARBA00023136"/>
    </source>
</evidence>